<evidence type="ECO:0000313" key="9">
    <source>
        <dbReference type="Proteomes" id="UP000472272"/>
    </source>
</evidence>
<protein>
    <recommendedName>
        <fullName evidence="7">Ig-like domain-containing protein</fullName>
    </recommendedName>
</protein>
<dbReference type="PANTHER" id="PTHR19367:SF18">
    <property type="entry name" value="T CELL RECEPTOR ALPHA VARIABLE 16"/>
    <property type="match status" value="1"/>
</dbReference>
<keyword evidence="5" id="KW-0391">Immunity</keyword>
<reference evidence="8" key="3">
    <citation type="submission" date="2025-09" db="UniProtKB">
        <authorList>
            <consortium name="Ensembl"/>
        </authorList>
    </citation>
    <scope>IDENTIFICATION</scope>
</reference>
<evidence type="ECO:0000313" key="8">
    <source>
        <dbReference type="Ensembl" id="ENSPMRP00000021719.1"/>
    </source>
</evidence>
<dbReference type="Proteomes" id="UP000472272">
    <property type="component" value="Chromosome 13"/>
</dbReference>
<dbReference type="InterPro" id="IPR013783">
    <property type="entry name" value="Ig-like_fold"/>
</dbReference>
<dbReference type="OMA" id="WYIQSPG"/>
<evidence type="ECO:0000256" key="1">
    <source>
        <dbReference type="ARBA" id="ARBA00022729"/>
    </source>
</evidence>
<feature type="signal peptide" evidence="6">
    <location>
        <begin position="1"/>
        <end position="20"/>
    </location>
</feature>
<evidence type="ECO:0000259" key="7">
    <source>
        <dbReference type="PROSITE" id="PS50835"/>
    </source>
</evidence>
<dbReference type="GO" id="GO:0042101">
    <property type="term" value="C:T cell receptor complex"/>
    <property type="evidence" value="ECO:0007669"/>
    <property type="project" value="UniProtKB-KW"/>
</dbReference>
<reference evidence="8" key="2">
    <citation type="submission" date="2025-08" db="UniProtKB">
        <authorList>
            <consortium name="Ensembl"/>
        </authorList>
    </citation>
    <scope>IDENTIFICATION</scope>
</reference>
<dbReference type="InterPro" id="IPR007110">
    <property type="entry name" value="Ig-like_dom"/>
</dbReference>
<evidence type="ECO:0000256" key="4">
    <source>
        <dbReference type="ARBA" id="ARBA00023319"/>
    </source>
</evidence>
<keyword evidence="3" id="KW-0675">Receptor</keyword>
<evidence type="ECO:0000256" key="6">
    <source>
        <dbReference type="SAM" id="SignalP"/>
    </source>
</evidence>
<dbReference type="AlphaFoldDB" id="A0A670JDM4"/>
<evidence type="ECO:0000256" key="5">
    <source>
        <dbReference type="ARBA" id="ARBA00043266"/>
    </source>
</evidence>
<keyword evidence="9" id="KW-1185">Reference proteome</keyword>
<dbReference type="Gene3D" id="2.60.40.10">
    <property type="entry name" value="Immunoglobulins"/>
    <property type="match status" value="1"/>
</dbReference>
<organism evidence="8 9">
    <name type="scientific">Podarcis muralis</name>
    <name type="common">Wall lizard</name>
    <name type="synonym">Lacerta muralis</name>
    <dbReference type="NCBI Taxonomy" id="64176"/>
    <lineage>
        <taxon>Eukaryota</taxon>
        <taxon>Metazoa</taxon>
        <taxon>Chordata</taxon>
        <taxon>Craniata</taxon>
        <taxon>Vertebrata</taxon>
        <taxon>Euteleostomi</taxon>
        <taxon>Lepidosauria</taxon>
        <taxon>Squamata</taxon>
        <taxon>Bifurcata</taxon>
        <taxon>Unidentata</taxon>
        <taxon>Episquamata</taxon>
        <taxon>Laterata</taxon>
        <taxon>Lacertibaenia</taxon>
        <taxon>Lacertidae</taxon>
        <taxon>Podarcis</taxon>
    </lineage>
</organism>
<dbReference type="InterPro" id="IPR051287">
    <property type="entry name" value="TCR_variable_region"/>
</dbReference>
<dbReference type="Ensembl" id="ENSPMRT00000023050.1">
    <property type="protein sequence ID" value="ENSPMRP00000021719.1"/>
    <property type="gene ID" value="ENSPMRG00000014101.1"/>
</dbReference>
<keyword evidence="2" id="KW-1064">Adaptive immunity</keyword>
<keyword evidence="5" id="KW-1279">T cell receptor</keyword>
<accession>A0A670JDM4</accession>
<evidence type="ECO:0000256" key="3">
    <source>
        <dbReference type="ARBA" id="ARBA00023170"/>
    </source>
</evidence>
<keyword evidence="4" id="KW-0393">Immunoglobulin domain</keyword>
<keyword evidence="1 6" id="KW-0732">Signal</keyword>
<dbReference type="GeneTree" id="ENSGT00940000153073"/>
<dbReference type="GO" id="GO:0002250">
    <property type="term" value="P:adaptive immune response"/>
    <property type="evidence" value="ECO:0007669"/>
    <property type="project" value="UniProtKB-KW"/>
</dbReference>
<dbReference type="PANTHER" id="PTHR19367">
    <property type="entry name" value="T-CELL RECEPTOR ALPHA CHAIN V REGION"/>
    <property type="match status" value="1"/>
</dbReference>
<dbReference type="InterPro" id="IPR013106">
    <property type="entry name" value="Ig_V-set"/>
</dbReference>
<sequence>MISMSACVMLLAAILKGSVGQTVEQTEGLVIIPQGSKLSLKCSFQSSFATNYPFWYIQHPGQAPKLFMREFSKEFSDEGHLRGFSASHEKNKKTFNLEKAAIQLNDSAAYFCAVSDTVRLTNREAEQKLAKKKDRTEQNTEQSIQGFKLLN</sequence>
<feature type="domain" description="Ig-like" evidence="7">
    <location>
        <begin position="21"/>
        <end position="130"/>
    </location>
</feature>
<evidence type="ECO:0000256" key="2">
    <source>
        <dbReference type="ARBA" id="ARBA00023130"/>
    </source>
</evidence>
<dbReference type="PROSITE" id="PS50835">
    <property type="entry name" value="IG_LIKE"/>
    <property type="match status" value="1"/>
</dbReference>
<feature type="chain" id="PRO_5025575579" description="Ig-like domain-containing protein" evidence="6">
    <location>
        <begin position="21"/>
        <end position="151"/>
    </location>
</feature>
<proteinExistence type="predicted"/>
<reference evidence="8 9" key="1">
    <citation type="journal article" date="2019" name="Proc. Natl. Acad. Sci. U.S.A.">
        <title>Regulatory changes in pterin and carotenoid genes underlie balanced color polymorphisms in the wall lizard.</title>
        <authorList>
            <person name="Andrade P."/>
            <person name="Pinho C."/>
            <person name="Perez I de Lanuza G."/>
            <person name="Afonso S."/>
            <person name="Brejcha J."/>
            <person name="Rubin C.J."/>
            <person name="Wallerman O."/>
            <person name="Pereira P."/>
            <person name="Sabatino S.J."/>
            <person name="Bellati A."/>
            <person name="Pellitteri-Rosa D."/>
            <person name="Bosakova Z."/>
            <person name="Bunikis I."/>
            <person name="Carretero M.A."/>
            <person name="Feiner N."/>
            <person name="Marsik P."/>
            <person name="Pauperio F."/>
            <person name="Salvi D."/>
            <person name="Soler L."/>
            <person name="While G.M."/>
            <person name="Uller T."/>
            <person name="Font E."/>
            <person name="Andersson L."/>
            <person name="Carneiro M."/>
        </authorList>
    </citation>
    <scope>NUCLEOTIDE SEQUENCE</scope>
</reference>
<dbReference type="SUPFAM" id="SSF48726">
    <property type="entry name" value="Immunoglobulin"/>
    <property type="match status" value="1"/>
</dbReference>
<name>A0A670JDM4_PODMU</name>
<dbReference type="Pfam" id="PF07686">
    <property type="entry name" value="V-set"/>
    <property type="match status" value="1"/>
</dbReference>
<dbReference type="InterPro" id="IPR036179">
    <property type="entry name" value="Ig-like_dom_sf"/>
</dbReference>